<dbReference type="GO" id="GO:0015935">
    <property type="term" value="C:small ribosomal subunit"/>
    <property type="evidence" value="ECO:0007669"/>
    <property type="project" value="InterPro"/>
</dbReference>
<dbReference type="SMART" id="SM00179">
    <property type="entry name" value="EGF_CA"/>
    <property type="match status" value="3"/>
</dbReference>
<dbReference type="InterPro" id="IPR011009">
    <property type="entry name" value="Kinase-like_dom_sf"/>
</dbReference>
<dbReference type="InterPro" id="IPR009030">
    <property type="entry name" value="Growth_fac_rcpt_cys_sf"/>
</dbReference>
<proteinExistence type="inferred from homology"/>
<dbReference type="InterPro" id="IPR018130">
    <property type="entry name" value="Ribosomal_uS2_CS"/>
</dbReference>
<feature type="domain" description="EGF-like" evidence="23">
    <location>
        <begin position="691"/>
        <end position="726"/>
    </location>
</feature>
<dbReference type="PROSITE" id="PS00962">
    <property type="entry name" value="RIBOSOMAL_S2_1"/>
    <property type="match status" value="1"/>
</dbReference>
<dbReference type="Pfam" id="PF00318">
    <property type="entry name" value="Ribosomal_S2"/>
    <property type="match status" value="1"/>
</dbReference>
<evidence type="ECO:0000256" key="2">
    <source>
        <dbReference type="ARBA" id="ARBA00006242"/>
    </source>
</evidence>
<feature type="domain" description="EGF-like" evidence="23">
    <location>
        <begin position="770"/>
        <end position="799"/>
    </location>
</feature>
<evidence type="ECO:0008006" key="25">
    <source>
        <dbReference type="Google" id="ProtNLM"/>
    </source>
</evidence>
<organism evidence="24">
    <name type="scientific">Trichuris suis</name>
    <name type="common">pig whipworm</name>
    <dbReference type="NCBI Taxonomy" id="68888"/>
    <lineage>
        <taxon>Eukaryota</taxon>
        <taxon>Metazoa</taxon>
        <taxon>Ecdysozoa</taxon>
        <taxon>Nematoda</taxon>
        <taxon>Enoplea</taxon>
        <taxon>Dorylaimia</taxon>
        <taxon>Trichinellida</taxon>
        <taxon>Trichuridae</taxon>
        <taxon>Trichuris</taxon>
    </lineage>
</organism>
<feature type="domain" description="EGF-like" evidence="23">
    <location>
        <begin position="728"/>
        <end position="764"/>
    </location>
</feature>
<evidence type="ECO:0000259" key="21">
    <source>
        <dbReference type="PROSITE" id="PS50011"/>
    </source>
</evidence>
<dbReference type="PROSITE" id="PS50011">
    <property type="entry name" value="PROTEIN_KINASE_DOM"/>
    <property type="match status" value="1"/>
</dbReference>
<dbReference type="PROSITE" id="PS00022">
    <property type="entry name" value="EGF_1"/>
    <property type="match status" value="6"/>
</dbReference>
<gene>
    <name evidence="24" type="ORF">M514_03855</name>
</gene>
<evidence type="ECO:0000256" key="8">
    <source>
        <dbReference type="ARBA" id="ARBA00022980"/>
    </source>
</evidence>
<comment type="catalytic activity">
    <reaction evidence="16">
        <text>L-tyrosyl-[protein] + ATP = O-phospho-L-tyrosyl-[protein] + ADP + H(+)</text>
        <dbReference type="Rhea" id="RHEA:10596"/>
        <dbReference type="Rhea" id="RHEA-COMP:10136"/>
        <dbReference type="Rhea" id="RHEA-COMP:20101"/>
        <dbReference type="ChEBI" id="CHEBI:15378"/>
        <dbReference type="ChEBI" id="CHEBI:30616"/>
        <dbReference type="ChEBI" id="CHEBI:46858"/>
        <dbReference type="ChEBI" id="CHEBI:61978"/>
        <dbReference type="ChEBI" id="CHEBI:456216"/>
        <dbReference type="EC" id="2.7.10.1"/>
    </reaction>
</comment>
<dbReference type="SMART" id="SM00231">
    <property type="entry name" value="FA58C"/>
    <property type="match status" value="1"/>
</dbReference>
<keyword evidence="7 18" id="KW-0067">ATP-binding</keyword>
<dbReference type="CDD" id="cd01425">
    <property type="entry name" value="RPS2"/>
    <property type="match status" value="1"/>
</dbReference>
<dbReference type="SUPFAM" id="SSF52313">
    <property type="entry name" value="Ribosomal protein S2"/>
    <property type="match status" value="1"/>
</dbReference>
<name>A0A085N7L6_9BILA</name>
<comment type="subcellular location">
    <subcellularLocation>
        <location evidence="1">Cell membrane</location>
        <topology evidence="1">Single-pass type I membrane protein</topology>
    </subcellularLocation>
</comment>
<dbReference type="InterPro" id="IPR005706">
    <property type="entry name" value="Ribosomal_uS2_bac/mit/plastid"/>
</dbReference>
<dbReference type="GO" id="GO:0038062">
    <property type="term" value="F:protein tyrosine kinase collagen receptor activity"/>
    <property type="evidence" value="ECO:0007669"/>
    <property type="project" value="TreeGrafter"/>
</dbReference>
<dbReference type="FunFam" id="1.10.510.10:FF:000053">
    <property type="entry name" value="Epithelial discoidin domain-containing receptor 1"/>
    <property type="match status" value="1"/>
</dbReference>
<evidence type="ECO:0000313" key="24">
    <source>
        <dbReference type="EMBL" id="KFD65462.1"/>
    </source>
</evidence>
<evidence type="ECO:0000256" key="16">
    <source>
        <dbReference type="ARBA" id="ARBA00051243"/>
    </source>
</evidence>
<dbReference type="InterPro" id="IPR020635">
    <property type="entry name" value="Tyr_kinase_cat_dom"/>
</dbReference>
<dbReference type="PANTHER" id="PTHR24416">
    <property type="entry name" value="TYROSINE-PROTEIN KINASE RECEPTOR"/>
    <property type="match status" value="1"/>
</dbReference>
<evidence type="ECO:0000256" key="14">
    <source>
        <dbReference type="ARBA" id="ARBA00023180"/>
    </source>
</evidence>
<keyword evidence="8" id="KW-0689">Ribosomal protein</keyword>
<keyword evidence="5" id="KW-0732">Signal</keyword>
<keyword evidence="15" id="KW-0687">Ribonucleoprotein</keyword>
<dbReference type="Pfam" id="PF00008">
    <property type="entry name" value="EGF"/>
    <property type="match status" value="1"/>
</dbReference>
<dbReference type="InterPro" id="IPR048525">
    <property type="entry name" value="DDR1-2_DS-like"/>
</dbReference>
<keyword evidence="4 20" id="KW-0812">Transmembrane</keyword>
<dbReference type="PROSITE" id="PS01186">
    <property type="entry name" value="EGF_2"/>
    <property type="match status" value="4"/>
</dbReference>
<dbReference type="SUPFAM" id="SSF57196">
    <property type="entry name" value="EGF/Laminin"/>
    <property type="match status" value="2"/>
</dbReference>
<dbReference type="InterPro" id="IPR000421">
    <property type="entry name" value="FA58C"/>
</dbReference>
<evidence type="ECO:0000256" key="13">
    <source>
        <dbReference type="ARBA" id="ARBA00023170"/>
    </source>
</evidence>
<feature type="binding site" evidence="18">
    <location>
        <position position="1687"/>
    </location>
    <ligand>
        <name>ATP</name>
        <dbReference type="ChEBI" id="CHEBI:30616"/>
    </ligand>
</feature>
<dbReference type="InterPro" id="IPR000742">
    <property type="entry name" value="EGF"/>
</dbReference>
<dbReference type="GO" id="GO:0005518">
    <property type="term" value="F:collagen binding"/>
    <property type="evidence" value="ECO:0007669"/>
    <property type="project" value="TreeGrafter"/>
</dbReference>
<dbReference type="GO" id="GO:0010976">
    <property type="term" value="P:positive regulation of neuron projection development"/>
    <property type="evidence" value="ECO:0007669"/>
    <property type="project" value="TreeGrafter"/>
</dbReference>
<keyword evidence="6 18" id="KW-0547">Nucleotide-binding</keyword>
<evidence type="ECO:0000259" key="23">
    <source>
        <dbReference type="PROSITE" id="PS50026"/>
    </source>
</evidence>
<dbReference type="InterPro" id="IPR017441">
    <property type="entry name" value="Protein_kinase_ATP_BS"/>
</dbReference>
<dbReference type="GO" id="GO:0051897">
    <property type="term" value="P:positive regulation of phosphatidylinositol 3-kinase/protein kinase B signal transduction"/>
    <property type="evidence" value="ECO:0007669"/>
    <property type="project" value="TreeGrafter"/>
</dbReference>
<dbReference type="Pfam" id="PF07714">
    <property type="entry name" value="PK_Tyr_Ser-Thr"/>
    <property type="match status" value="1"/>
</dbReference>
<feature type="transmembrane region" description="Helical" evidence="20">
    <location>
        <begin position="1442"/>
        <end position="1466"/>
    </location>
</feature>
<evidence type="ECO:0000256" key="11">
    <source>
        <dbReference type="ARBA" id="ARBA00023137"/>
    </source>
</evidence>
<dbReference type="PROSITE" id="PS00107">
    <property type="entry name" value="PROTEIN_KINASE_ATP"/>
    <property type="match status" value="1"/>
</dbReference>
<dbReference type="Gene3D" id="2.10.25.10">
    <property type="entry name" value="Laminin"/>
    <property type="match status" value="6"/>
</dbReference>
<keyword evidence="11" id="KW-0418">Kinase</keyword>
<keyword evidence="9 20" id="KW-1133">Transmembrane helix</keyword>
<dbReference type="Gene3D" id="3.30.200.20">
    <property type="entry name" value="Phosphorylase Kinase, domain 1"/>
    <property type="match status" value="1"/>
</dbReference>
<dbReference type="PRINTS" id="PR00109">
    <property type="entry name" value="TYRKINASE"/>
</dbReference>
<dbReference type="SMART" id="SM00219">
    <property type="entry name" value="TyrKc"/>
    <property type="match status" value="1"/>
</dbReference>
<evidence type="ECO:0000256" key="4">
    <source>
        <dbReference type="ARBA" id="ARBA00022692"/>
    </source>
</evidence>
<dbReference type="Pfam" id="PF21114">
    <property type="entry name" value="DDR1-2_DS-like"/>
    <property type="match status" value="1"/>
</dbReference>
<protein>
    <recommendedName>
        <fullName evidence="25">Receptor protein-tyrosine kinase</fullName>
    </recommendedName>
</protein>
<dbReference type="GO" id="GO:0006412">
    <property type="term" value="P:translation"/>
    <property type="evidence" value="ECO:0007669"/>
    <property type="project" value="InterPro"/>
</dbReference>
<feature type="disulfide bond" evidence="17">
    <location>
        <begin position="695"/>
        <end position="705"/>
    </location>
</feature>
<dbReference type="HAMAP" id="MF_00291_B">
    <property type="entry name" value="Ribosomal_uS2_B"/>
    <property type="match status" value="1"/>
</dbReference>
<dbReference type="PROSITE" id="PS50026">
    <property type="entry name" value="EGF_3"/>
    <property type="match status" value="6"/>
</dbReference>
<sequence length="1929" mass="216805">MASSLWRRMSLSFSWKCSRMLHSSRCRLSPVHESALVQTAQETKAVEDGSSMFAASLMEPDYFKLSDTFSVQDLFDARVHFGHKVGTLDDRMKAFLYGHRLGVCIFDLDQTRFHLLQALNFVAHIAYRNGVILFVTQDRATMHMVEAAARSVGEYSHCRQWRQGTFTDSTIKFGCQIRHPDLIIMTHTLTSLFEPHELLFIGGILQSLCLGDSSSENFKRKRCPHEVDKSIYGIRAHSFTRDTCVTLVDKDFVDNNDGEEMDLKILSDYCQRSYPSGQLLNVQTTNSFANRILLDLVHGIRFAETAKIFSGVLFSKETVSFKNRIGTFMLSVESHTKRKSVITSMFTFDMMASTKYIDLLPSHRAINRIKENGTKICHLIFIHNTTVFNRFYGRTFPCAEKRWNMFGCVHEPFRDCQLIKEREPYACVRRNDTNGCFLWHRILAKQQRDLSYGQVCPSMSHFGEKCECPTCYDNSSSWSGWSNVDGGCGTKIRFRSPLSNDISSCTDQNRVHCCADVSSVGTKKNCYPAVSEEPIETNCLNGGMAQLDLSGKMICVCPYGFYGRSCERNVNCTILGCVNDGVCDFSTGHCICPTGSTGILCETDVDDCIDNSCGSDTTCVDNGNSTVCACHYPDYADYPWMSFTSFACVKSKQTLCNSTAACGNGGTCVVVGDKELCKCSTGFVGRTCAVEFIDCYINPCRHGYCKNVNGKLTCICNSGYTGAFCEIAFSNCQKSSCQNGGTCRALQRGFVCYCLPGFFGYRCEFSDWPNPCAHGGTCLKEGDEAYCKCPLNFWGKRCETARVRESSEKKPLSTFEIALIVFATMAIVYGFNATVFKRRYVGREVQITDPYQMVTAEQKQEGKMLETYRRTGSFDEGGHPGDTGAVCVSLIAEEEERFQEEADVASENPEDGMYRVTDPIRPEERASFFQPTDREKTCISSGSDPDFTGDTTSLLGKWRPDCNLALGMESREIADEALTASSSFDESSVGPRNASPIATRYQVGRAPHRLKWVLTFYKSFNKVDQAVRRFLPAWALCPFLVRVAKPVKPAHGTQWQIVSDKRRQLGNACHSEQVRIQNWLALPIDAARPLTVLTEGHEGGKELVEPLHTVFNIVRMASFFVISPTVREWLQIDLGTRRVITAIETQGRYGEGVGQEYATAYSIEYWRPELAGWHRYKDRNENEILPANNDTSTPVLRKMDSPFVATKIRIVPWSDHTRTVCMRVELRGCSFADPLRSYAAPWTFAEDNRRWMDNSYDGDVFSNGTMTGGLGQLYDGVVGSEQFLNSSYDWVGWRRSETGSMVELEFNFASFRNFTSVALHVGYFEAKLMGAFSSASLHFGTSREDAMQRASLQFGPPIEALSRGTRWVIIPTKHRIAMCVLIKLEMATQWLLLSELKFESTPARMLSIGQRRMGNLPVGSLLNPSRKSSVAILSYDFVPTEYVALAIGVILVLIGMGTVFLAVYLVRQKRMNAGKDRRSHMAPIYAYDCLAPVGRADPAFAKGLEALLTANGTVLSMARRPTILPSRPSDKVPSSSARLYDARELSPTDDCYYSEYADPDMASSPTVPLIPPPPAVERRRSVSGSNSLQTSLFGKKRRSCPLDQQHGLAYSLYYASSDVTNPEEEEEAQRAASKPTPLMELFASLGCPFVERSCLEMQEKLGEGEFSEVHLCRMKLKDGISCQVAVKTKRSGGDDHCWKDFERELRVLVKLDHANIVRLLAVSADKDSCLLVFEHMENGDLNQYLRLRGSRLSSSDLLRFAGQIADGMRYLESLHFVHRDLATRNCLLDYQLNIKIADFGMARSLYQSDYYRIEGRFVLPIRWMAWECVLLGKFSTKTDVWAFGVTLWEVYTLASEQPFAVCNDQQVIENLQHMYYNQSLLVYLPKPDMCPPELYALMMSCWSKEETDRPTFADIRSLLRGFTSVVASS</sequence>
<feature type="disulfide bond" evidence="17">
    <location>
        <begin position="557"/>
        <end position="566"/>
    </location>
</feature>
<keyword evidence="11" id="KW-0829">Tyrosine-protein kinase</keyword>
<evidence type="ECO:0000256" key="5">
    <source>
        <dbReference type="ARBA" id="ARBA00022729"/>
    </source>
</evidence>
<evidence type="ECO:0000256" key="19">
    <source>
        <dbReference type="SAM" id="MobiDB-lite"/>
    </source>
</evidence>
<evidence type="ECO:0000259" key="22">
    <source>
        <dbReference type="PROSITE" id="PS50022"/>
    </source>
</evidence>
<evidence type="ECO:0000256" key="3">
    <source>
        <dbReference type="ARBA" id="ARBA00022475"/>
    </source>
</evidence>
<dbReference type="GO" id="GO:0005524">
    <property type="term" value="F:ATP binding"/>
    <property type="evidence" value="ECO:0007669"/>
    <property type="project" value="UniProtKB-UniRule"/>
</dbReference>
<dbReference type="PROSITE" id="PS00109">
    <property type="entry name" value="PROTEIN_KINASE_TYR"/>
    <property type="match status" value="1"/>
</dbReference>
<feature type="disulfide bond" evidence="17">
    <location>
        <begin position="679"/>
        <end position="688"/>
    </location>
</feature>
<dbReference type="Gene3D" id="1.10.510.10">
    <property type="entry name" value="Transferase(Phosphotransferase) domain 1"/>
    <property type="match status" value="1"/>
</dbReference>
<dbReference type="InterPro" id="IPR001881">
    <property type="entry name" value="EGF-like_Ca-bd_dom"/>
</dbReference>
<feature type="region of interest" description="Disordered" evidence="19">
    <location>
        <begin position="1563"/>
        <end position="1588"/>
    </location>
</feature>
<dbReference type="PROSITE" id="PS50022">
    <property type="entry name" value="FA58C_3"/>
    <property type="match status" value="1"/>
</dbReference>
<keyword evidence="13" id="KW-0675">Receptor</keyword>
<dbReference type="PANTHER" id="PTHR24416:SF634">
    <property type="entry name" value="DISCOIDIN DOMAIN-CONTAINING RECEPTOR TYROSINE KINASE B"/>
    <property type="match status" value="1"/>
</dbReference>
<dbReference type="InterPro" id="IPR001245">
    <property type="entry name" value="Ser-Thr/Tyr_kinase_cat_dom"/>
</dbReference>
<evidence type="ECO:0000256" key="20">
    <source>
        <dbReference type="SAM" id="Phobius"/>
    </source>
</evidence>
<feature type="disulfide bond" evidence="17">
    <location>
        <begin position="716"/>
        <end position="725"/>
    </location>
</feature>
<keyword evidence="14" id="KW-0325">Glycoprotein</keyword>
<dbReference type="Gene3D" id="2.60.120.1190">
    <property type="match status" value="1"/>
</dbReference>
<reference evidence="24" key="1">
    <citation type="journal article" date="2014" name="Nat. Genet.">
        <title>Genome and transcriptome of the porcine whipworm Trichuris suis.</title>
        <authorList>
            <person name="Jex A.R."/>
            <person name="Nejsum P."/>
            <person name="Schwarz E.M."/>
            <person name="Hu L."/>
            <person name="Young N.D."/>
            <person name="Hall R.S."/>
            <person name="Korhonen P.K."/>
            <person name="Liao S."/>
            <person name="Thamsborg S."/>
            <person name="Xia J."/>
            <person name="Xu P."/>
            <person name="Wang S."/>
            <person name="Scheerlinck J.P."/>
            <person name="Hofmann A."/>
            <person name="Sternberg P.W."/>
            <person name="Wang J."/>
            <person name="Gasser R.B."/>
        </authorList>
    </citation>
    <scope>NUCLEOTIDE SEQUENCE [LARGE SCALE GENOMIC DNA]</scope>
    <source>
        <strain evidence="24">DCEP-RM93F</strain>
    </source>
</reference>
<dbReference type="SUPFAM" id="SSF56112">
    <property type="entry name" value="Protein kinase-like (PK-like)"/>
    <property type="match status" value="1"/>
</dbReference>
<evidence type="ECO:0000256" key="10">
    <source>
        <dbReference type="ARBA" id="ARBA00023136"/>
    </source>
</evidence>
<dbReference type="Pfam" id="PF00754">
    <property type="entry name" value="F5_F8_type_C"/>
    <property type="match status" value="1"/>
</dbReference>
<dbReference type="Gene3D" id="2.60.120.260">
    <property type="entry name" value="Galactose-binding domain-like"/>
    <property type="match status" value="1"/>
</dbReference>
<feature type="domain" description="EGF-like" evidence="23">
    <location>
        <begin position="652"/>
        <end position="689"/>
    </location>
</feature>
<dbReference type="GO" id="GO:0043235">
    <property type="term" value="C:receptor complex"/>
    <property type="evidence" value="ECO:0007669"/>
    <property type="project" value="TreeGrafter"/>
</dbReference>
<keyword evidence="3" id="KW-1003">Cell membrane</keyword>
<evidence type="ECO:0000256" key="6">
    <source>
        <dbReference type="ARBA" id="ARBA00022741"/>
    </source>
</evidence>
<evidence type="ECO:0000256" key="18">
    <source>
        <dbReference type="PROSITE-ProRule" id="PRU10141"/>
    </source>
</evidence>
<keyword evidence="10 20" id="KW-0472">Membrane</keyword>
<feature type="disulfide bond" evidence="17">
    <location>
        <begin position="754"/>
        <end position="763"/>
    </location>
</feature>
<dbReference type="SUPFAM" id="SSF49785">
    <property type="entry name" value="Galactose-binding domain-like"/>
    <property type="match status" value="1"/>
</dbReference>
<evidence type="ECO:0000256" key="15">
    <source>
        <dbReference type="ARBA" id="ARBA00023274"/>
    </source>
</evidence>
<feature type="domain" description="Protein kinase" evidence="21">
    <location>
        <begin position="1655"/>
        <end position="1923"/>
    </location>
</feature>
<accession>A0A085N7L6</accession>
<dbReference type="InterPro" id="IPR050122">
    <property type="entry name" value="RTK"/>
</dbReference>
<dbReference type="GO" id="GO:0005886">
    <property type="term" value="C:plasma membrane"/>
    <property type="evidence" value="ECO:0007669"/>
    <property type="project" value="UniProtKB-SubCell"/>
</dbReference>
<keyword evidence="12 17" id="KW-1015">Disulfide bond</keyword>
<dbReference type="SUPFAM" id="SSF57184">
    <property type="entry name" value="Growth factor receptor domain"/>
    <property type="match status" value="1"/>
</dbReference>
<dbReference type="Gene3D" id="3.40.50.10490">
    <property type="entry name" value="Glucose-6-phosphate isomerase like protein, domain 1"/>
    <property type="match status" value="1"/>
</dbReference>
<dbReference type="CDD" id="cd00054">
    <property type="entry name" value="EGF_CA"/>
    <property type="match status" value="4"/>
</dbReference>
<comment type="similarity">
    <text evidence="2">Belongs to the universal ribosomal protein uS2 family.</text>
</comment>
<keyword evidence="17" id="KW-0245">EGF-like domain</keyword>
<feature type="disulfide bond" evidence="17">
    <location>
        <begin position="592"/>
        <end position="601"/>
    </location>
</feature>
<dbReference type="InterPro" id="IPR008266">
    <property type="entry name" value="Tyr_kinase_AS"/>
</dbReference>
<evidence type="ECO:0000256" key="9">
    <source>
        <dbReference type="ARBA" id="ARBA00022989"/>
    </source>
</evidence>
<dbReference type="SMART" id="SM00181">
    <property type="entry name" value="EGF"/>
    <property type="match status" value="7"/>
</dbReference>
<dbReference type="InterPro" id="IPR000719">
    <property type="entry name" value="Prot_kinase_dom"/>
</dbReference>
<evidence type="ECO:0000256" key="17">
    <source>
        <dbReference type="PROSITE-ProRule" id="PRU00076"/>
    </source>
</evidence>
<dbReference type="InterPro" id="IPR001865">
    <property type="entry name" value="Ribosomal_uS2"/>
</dbReference>
<evidence type="ECO:0000256" key="12">
    <source>
        <dbReference type="ARBA" id="ARBA00023157"/>
    </source>
</evidence>
<comment type="caution">
    <text evidence="17">Lacks conserved residue(s) required for the propagation of feature annotation.</text>
</comment>
<feature type="domain" description="EGF-like" evidence="23">
    <location>
        <begin position="568"/>
        <end position="602"/>
    </location>
</feature>
<feature type="domain" description="EGF-like" evidence="23">
    <location>
        <begin position="530"/>
        <end position="567"/>
    </location>
</feature>
<feature type="domain" description="F5/8 type C" evidence="22">
    <location>
        <begin position="1069"/>
        <end position="1229"/>
    </location>
</feature>
<keyword evidence="11" id="KW-0808">Transferase</keyword>
<dbReference type="InterPro" id="IPR023591">
    <property type="entry name" value="Ribosomal_uS2_flav_dom_sf"/>
</dbReference>
<dbReference type="PROSITE" id="PS01286">
    <property type="entry name" value="FA58C_2"/>
    <property type="match status" value="1"/>
</dbReference>
<dbReference type="Proteomes" id="UP000030758">
    <property type="component" value="Unassembled WGS sequence"/>
</dbReference>
<feature type="disulfide bond" evidence="17">
    <location>
        <begin position="789"/>
        <end position="798"/>
    </location>
</feature>
<evidence type="ECO:0000256" key="7">
    <source>
        <dbReference type="ARBA" id="ARBA00022840"/>
    </source>
</evidence>
<dbReference type="GO" id="GO:0003735">
    <property type="term" value="F:structural constituent of ribosome"/>
    <property type="evidence" value="ECO:0007669"/>
    <property type="project" value="InterPro"/>
</dbReference>
<evidence type="ECO:0000256" key="1">
    <source>
        <dbReference type="ARBA" id="ARBA00004251"/>
    </source>
</evidence>
<dbReference type="EMBL" id="KL367538">
    <property type="protein sequence ID" value="KFD65462.1"/>
    <property type="molecule type" value="Genomic_DNA"/>
</dbReference>
<dbReference type="GO" id="GO:0005509">
    <property type="term" value="F:calcium ion binding"/>
    <property type="evidence" value="ECO:0007669"/>
    <property type="project" value="InterPro"/>
</dbReference>
<dbReference type="InterPro" id="IPR008979">
    <property type="entry name" value="Galactose-bd-like_sf"/>
</dbReference>